<feature type="domain" description="CID" evidence="7">
    <location>
        <begin position="1"/>
        <end position="113"/>
    </location>
</feature>
<feature type="region of interest" description="Disordered" evidence="6">
    <location>
        <begin position="788"/>
        <end position="894"/>
    </location>
</feature>
<evidence type="ECO:0000256" key="1">
    <source>
        <dbReference type="ARBA" id="ARBA00022481"/>
    </source>
</evidence>
<evidence type="ECO:0000256" key="3">
    <source>
        <dbReference type="ARBA" id="ARBA00022990"/>
    </source>
</evidence>
<name>A0A8C0FXU2_BUBBB</name>
<dbReference type="SMART" id="SM00582">
    <property type="entry name" value="RPR"/>
    <property type="match status" value="1"/>
</dbReference>
<feature type="region of interest" description="Disordered" evidence="6">
    <location>
        <begin position="250"/>
        <end position="321"/>
    </location>
</feature>
<feature type="region of interest" description="Disordered" evidence="6">
    <location>
        <begin position="596"/>
        <end position="677"/>
    </location>
</feature>
<feature type="compositionally biased region" description="Basic and acidic residues" evidence="6">
    <location>
        <begin position="1032"/>
        <end position="1049"/>
    </location>
</feature>
<feature type="compositionally biased region" description="Polar residues" evidence="6">
    <location>
        <begin position="788"/>
        <end position="798"/>
    </location>
</feature>
<feature type="region of interest" description="Disordered" evidence="6">
    <location>
        <begin position="1002"/>
        <end position="1076"/>
    </location>
</feature>
<dbReference type="SUPFAM" id="SSF48464">
    <property type="entry name" value="ENTH/VHS domain"/>
    <property type="match status" value="1"/>
</dbReference>
<keyword evidence="2" id="KW-0597">Phosphoprotein</keyword>
<dbReference type="AlphaFoldDB" id="A0A8C0FXU2"/>
<feature type="compositionally biased region" description="Low complexity" evidence="6">
    <location>
        <begin position="524"/>
        <end position="541"/>
    </location>
</feature>
<feature type="region of interest" description="Disordered" evidence="6">
    <location>
        <begin position="489"/>
        <end position="559"/>
    </location>
</feature>
<feature type="compositionally biased region" description="Low complexity" evidence="6">
    <location>
        <begin position="364"/>
        <end position="384"/>
    </location>
</feature>
<feature type="compositionally biased region" description="Low complexity" evidence="6">
    <location>
        <begin position="647"/>
        <end position="665"/>
    </location>
</feature>
<feature type="compositionally biased region" description="Polar residues" evidence="6">
    <location>
        <begin position="508"/>
        <end position="523"/>
    </location>
</feature>
<protein>
    <recommendedName>
        <fullName evidence="5">Regulation of nuclear pre-mRNA domain-containing protein 2</fullName>
    </recommendedName>
</protein>
<evidence type="ECO:0000256" key="5">
    <source>
        <dbReference type="ARBA" id="ARBA00067342"/>
    </source>
</evidence>
<dbReference type="FunFam" id="1.25.40.90:FF:000020">
    <property type="entry name" value="regulation of nuclear pre-mRNA domain-containing protein 2 isoform X1"/>
    <property type="match status" value="1"/>
</dbReference>
<sequence>TMESIQGLSSWCLENKRHHSTIVYHWMKWLRRSAFPHRLNLFYLANDVIQNCKRKNAIVFRDTFAEVLPEAASLVKDPSVSKSIERIFKIWEDRNVYPEETILALKEALTSTNPKAALKSKIVAEFRPQSLIDELLLYKRSEDQIELKEKQLSTMRVDVCSTETLKCLKDKTGGKKFSKEFEEASSKLEEFVNGLDKQVKNGPSLTEALENAGIFYEAQYKEVKVVANAYKTFANRVSNLKKKLDQLKATLPDPEESPVPSPSMDAPSPTGSESPFQGMGEEDNSRSPVVGSRKTTSPEPVTDNRDVEDMELSDVEDDTSKIIGTSPVPPAPALALPNLANVDLAKISSILSSLTSVMKNTGVSPASRPSPGTPTSPTALTSGLKTPVMGTPSAPSNPLANILSKVEITPESILSALSKTQTQTAPALQGLSSLLQSVAGNTVQSSEAASQSTSASPANTTVPCVKGRNIPSNTQSFISKSFGYSPNSSTAEVSSTSVNKAPVGHTPGLSSSSFKPPTNSLGFSSSHPTSPSSLLPTETSLGQSSEISKAKLESEPPSPSLEMKIHNFLKGNPGFSGLNLNIPILSSLGSSIATESHASDFQRGPTSTSMDNVDGTPVRDERSGTPTQDEMMDKPTSSNVDTISLLSKIMSPGSSTPSSTRSPLQSRDDGYSQELSNSVHTYRPFGLGRESPAGLYKQSADSMEIPSSLMDSSQEKFYPDTSFQEDEDYRDFDYSGPPPSAMLNLEKKPAKSILKSSKLSEAAEYQPVLSSYGQRSQEFGVKPSFPQSMRSILDQSESCDPLASSPGMYGSYGLRGNDSTSDDSPSPSKNDVFFTPDSNHNNLPKSVVHSGLAQKQYPDSPHSIPHRSLFSSQNALSSPAGRAPAASVEKSLGSSISATSTIEFKNMLKNASRKPSEEKHFGPISKSSSGEGVSLSGAPKGEPQPQEEHYRIETRVSSSCLDLPDSTEEKGAPIETLGYHNASSRGMSGEPIQTVESIRVLGKGNRGHGREASRAAAGWDGGSRGGVLVRTPRADFRPREPFVSRDPFHSLKRPRPPFGRGSPFFTPKRPFFPPRY</sequence>
<feature type="compositionally biased region" description="Low complexity" evidence="6">
    <location>
        <begin position="1058"/>
        <end position="1069"/>
    </location>
</feature>
<evidence type="ECO:0000256" key="6">
    <source>
        <dbReference type="SAM" id="MobiDB-lite"/>
    </source>
</evidence>
<organism evidence="8 9">
    <name type="scientific">Bubo bubo</name>
    <name type="common">Eurasian eagle-owl</name>
    <name type="synonym">Strix bubo</name>
    <dbReference type="NCBI Taxonomy" id="30461"/>
    <lineage>
        <taxon>Eukaryota</taxon>
        <taxon>Metazoa</taxon>
        <taxon>Chordata</taxon>
        <taxon>Craniata</taxon>
        <taxon>Vertebrata</taxon>
        <taxon>Euteleostomi</taxon>
        <taxon>Archelosauria</taxon>
        <taxon>Archosauria</taxon>
        <taxon>Dinosauria</taxon>
        <taxon>Saurischia</taxon>
        <taxon>Theropoda</taxon>
        <taxon>Coelurosauria</taxon>
        <taxon>Aves</taxon>
        <taxon>Neognathae</taxon>
        <taxon>Neoaves</taxon>
        <taxon>Telluraves</taxon>
        <taxon>Strigiformes</taxon>
        <taxon>Strigidae</taxon>
        <taxon>Bubo</taxon>
    </lineage>
</organism>
<dbReference type="InterPro" id="IPR006569">
    <property type="entry name" value="CID_dom"/>
</dbReference>
<feature type="region of interest" description="Disordered" evidence="6">
    <location>
        <begin position="446"/>
        <end position="470"/>
    </location>
</feature>
<dbReference type="InterPro" id="IPR008942">
    <property type="entry name" value="ENTH_VHS"/>
</dbReference>
<dbReference type="Pfam" id="PF04818">
    <property type="entry name" value="CID"/>
    <property type="match status" value="1"/>
</dbReference>
<feature type="compositionally biased region" description="Low complexity" evidence="6">
    <location>
        <begin position="925"/>
        <end position="937"/>
    </location>
</feature>
<dbReference type="Gene3D" id="6.10.250.2560">
    <property type="match status" value="1"/>
</dbReference>
<dbReference type="GO" id="GO:0000993">
    <property type="term" value="F:RNA polymerase II complex binding"/>
    <property type="evidence" value="ECO:0007669"/>
    <property type="project" value="TreeGrafter"/>
</dbReference>
<dbReference type="PROSITE" id="PS51391">
    <property type="entry name" value="CID"/>
    <property type="match status" value="1"/>
</dbReference>
<keyword evidence="9" id="KW-1185">Reference proteome</keyword>
<comment type="subunit">
    <text evidence="4">Associates with the RNA polymerase II complex.</text>
</comment>
<feature type="region of interest" description="Disordered" evidence="6">
    <location>
        <begin position="360"/>
        <end position="397"/>
    </location>
</feature>
<feature type="compositionally biased region" description="Polar residues" evidence="6">
    <location>
        <begin position="489"/>
        <end position="499"/>
    </location>
</feature>
<dbReference type="GO" id="GO:0031124">
    <property type="term" value="P:mRNA 3'-end processing"/>
    <property type="evidence" value="ECO:0007669"/>
    <property type="project" value="TreeGrafter"/>
</dbReference>
<reference evidence="8" key="2">
    <citation type="submission" date="2025-09" db="UniProtKB">
        <authorList>
            <consortium name="Ensembl"/>
        </authorList>
    </citation>
    <scope>IDENTIFICATION</scope>
</reference>
<dbReference type="Gene3D" id="1.25.40.90">
    <property type="match status" value="1"/>
</dbReference>
<feature type="region of interest" description="Disordered" evidence="6">
    <location>
        <begin position="911"/>
        <end position="956"/>
    </location>
</feature>
<evidence type="ECO:0000313" key="9">
    <source>
        <dbReference type="Proteomes" id="UP000694567"/>
    </source>
</evidence>
<evidence type="ECO:0000313" key="8">
    <source>
        <dbReference type="Ensembl" id="ENSBOBP00000024457.1"/>
    </source>
</evidence>
<evidence type="ECO:0000256" key="4">
    <source>
        <dbReference type="ARBA" id="ARBA00062892"/>
    </source>
</evidence>
<feature type="compositionally biased region" description="Low complexity" evidence="6">
    <location>
        <begin position="446"/>
        <end position="461"/>
    </location>
</feature>
<dbReference type="Ensembl" id="ENSBOBT00000024991.1">
    <property type="protein sequence ID" value="ENSBOBP00000024457.1"/>
    <property type="gene ID" value="ENSBOBG00000014528.1"/>
</dbReference>
<proteinExistence type="predicted"/>
<feature type="compositionally biased region" description="Polar residues" evidence="6">
    <location>
        <begin position="635"/>
        <end position="645"/>
    </location>
</feature>
<evidence type="ECO:0000256" key="2">
    <source>
        <dbReference type="ARBA" id="ARBA00022553"/>
    </source>
</evidence>
<dbReference type="PANTHER" id="PTHR12460:SF40">
    <property type="entry name" value="REGULATION OF NUCLEAR PRE-MRNA DOMAIN-CONTAINING PROTEIN 2"/>
    <property type="match status" value="1"/>
</dbReference>
<feature type="compositionally biased region" description="Low complexity" evidence="6">
    <location>
        <begin position="818"/>
        <end position="828"/>
    </location>
</feature>
<dbReference type="PANTHER" id="PTHR12460">
    <property type="entry name" value="CYCLIN-DEPENDENT KINASE INHIBITOR-RELATED PROTEIN"/>
    <property type="match status" value="1"/>
</dbReference>
<keyword evidence="3" id="KW-0007">Acetylation</keyword>
<feature type="compositionally biased region" description="Acidic residues" evidence="6">
    <location>
        <begin position="308"/>
        <end position="317"/>
    </location>
</feature>
<evidence type="ECO:0000259" key="7">
    <source>
        <dbReference type="PROSITE" id="PS51391"/>
    </source>
</evidence>
<dbReference type="Proteomes" id="UP000694567">
    <property type="component" value="Unplaced"/>
</dbReference>
<accession>A0A8C0FXU2</accession>
<reference evidence="8" key="1">
    <citation type="submission" date="2025-08" db="UniProtKB">
        <authorList>
            <consortium name="Ensembl"/>
        </authorList>
    </citation>
    <scope>IDENTIFICATION</scope>
</reference>
<keyword evidence="1" id="KW-0488">Methylation</keyword>